<dbReference type="Pfam" id="PF06550">
    <property type="entry name" value="SPP"/>
    <property type="match status" value="1"/>
</dbReference>
<dbReference type="GO" id="GO:0012505">
    <property type="term" value="C:endomembrane system"/>
    <property type="evidence" value="ECO:0007669"/>
    <property type="project" value="UniProtKB-SubCell"/>
</dbReference>
<dbReference type="KEGG" id="mtp:Mthe_0985"/>
<evidence type="ECO:0000256" key="3">
    <source>
        <dbReference type="ARBA" id="ARBA00022989"/>
    </source>
</evidence>
<evidence type="ECO:0000256" key="5">
    <source>
        <dbReference type="SAM" id="Phobius"/>
    </source>
</evidence>
<dbReference type="RefSeq" id="WP_011696164.1">
    <property type="nucleotide sequence ID" value="NC_008553.1"/>
</dbReference>
<evidence type="ECO:0000256" key="1">
    <source>
        <dbReference type="ARBA" id="ARBA00004127"/>
    </source>
</evidence>
<evidence type="ECO:0000256" key="4">
    <source>
        <dbReference type="ARBA" id="ARBA00023136"/>
    </source>
</evidence>
<feature type="transmembrane region" description="Helical" evidence="5">
    <location>
        <begin position="260"/>
        <end position="280"/>
    </location>
</feature>
<feature type="transmembrane region" description="Helical" evidence="5">
    <location>
        <begin position="48"/>
        <end position="69"/>
    </location>
</feature>
<gene>
    <name evidence="6" type="ordered locus">Mthe_0985</name>
</gene>
<organism evidence="6 7">
    <name type="scientific">Methanothrix thermoacetophila (strain DSM 6194 / JCM 14653 / NBRC 101360 / PT)</name>
    <name type="common">Methanosaeta thermophila</name>
    <dbReference type="NCBI Taxonomy" id="349307"/>
    <lineage>
        <taxon>Archaea</taxon>
        <taxon>Methanobacteriati</taxon>
        <taxon>Methanobacteriota</taxon>
        <taxon>Stenosarchaea group</taxon>
        <taxon>Methanomicrobia</taxon>
        <taxon>Methanotrichales</taxon>
        <taxon>Methanotrichaceae</taxon>
        <taxon>Methanothrix</taxon>
    </lineage>
</organism>
<dbReference type="GeneID" id="4462861"/>
<keyword evidence="2 5" id="KW-0812">Transmembrane</keyword>
<protein>
    <recommendedName>
        <fullName evidence="8">Signal peptide peptidase</fullName>
    </recommendedName>
</protein>
<evidence type="ECO:0000313" key="7">
    <source>
        <dbReference type="Proteomes" id="UP000000674"/>
    </source>
</evidence>
<sequence>MGRRAERPMLWMLLVIISVQVLSLGMMPALSASEVRVFEDPSATSNAILYIVLVLIFTGFLLLATRLGWGWLVSGTVQLCLFLSVFYVLGVYLPWVLAFSISLALMLAMVYYPEWYVVDLLGILVSAGVSVLFGLSMETLPVVVLLAILAVYDAISVYKTKHMVTLAESVINIRAPLLFVIPKSRSYSFRGRGADRREAYFLGLGDAIMPSVLVVSANWSLPAGHEIFGVALPAIGAMLGTYMGFMFLATTSGEKPQAGLPFLNGGAVIGFLAGCMLSGVRPF</sequence>
<feature type="transmembrane region" description="Helical" evidence="5">
    <location>
        <begin position="201"/>
        <end position="221"/>
    </location>
</feature>
<dbReference type="Proteomes" id="UP000000674">
    <property type="component" value="Chromosome"/>
</dbReference>
<feature type="transmembrane region" description="Helical" evidence="5">
    <location>
        <begin position="227"/>
        <end position="248"/>
    </location>
</feature>
<reference evidence="6 7" key="1">
    <citation type="submission" date="2006-10" db="EMBL/GenBank/DDBJ databases">
        <title>Complete sequence of Methanosaeta thermophila PT.</title>
        <authorList>
            <consortium name="US DOE Joint Genome Institute"/>
            <person name="Copeland A."/>
            <person name="Lucas S."/>
            <person name="Lapidus A."/>
            <person name="Barry K."/>
            <person name="Detter J.C."/>
            <person name="Glavina del Rio T."/>
            <person name="Hammon N."/>
            <person name="Israni S."/>
            <person name="Pitluck S."/>
            <person name="Chain P."/>
            <person name="Malfatti S."/>
            <person name="Shin M."/>
            <person name="Vergez L."/>
            <person name="Schmutz J."/>
            <person name="Larimer F."/>
            <person name="Land M."/>
            <person name="Hauser L."/>
            <person name="Kyrpides N."/>
            <person name="Kim E."/>
            <person name="Smith K.S."/>
            <person name="Ingram-Smith C."/>
            <person name="Richardson P."/>
        </authorList>
    </citation>
    <scope>NUCLEOTIDE SEQUENCE [LARGE SCALE GENOMIC DNA]</scope>
    <source>
        <strain evidence="7">DSM 6194 / JCM 14653 / NBRC 101360 / PT</strain>
    </source>
</reference>
<dbReference type="GO" id="GO:0042500">
    <property type="term" value="F:aspartic endopeptidase activity, intramembrane cleaving"/>
    <property type="evidence" value="ECO:0007669"/>
    <property type="project" value="InterPro"/>
</dbReference>
<dbReference type="NCBIfam" id="NF041679">
    <property type="entry name" value="IMP_arch_presen"/>
    <property type="match status" value="1"/>
</dbReference>
<dbReference type="InterPro" id="IPR006639">
    <property type="entry name" value="Preselin/SPP"/>
</dbReference>
<dbReference type="HOGENOM" id="CLU_053464_0_0_2"/>
<comment type="subcellular location">
    <subcellularLocation>
        <location evidence="1">Endomembrane system</location>
        <topology evidence="1">Multi-pass membrane protein</topology>
    </subcellularLocation>
</comment>
<dbReference type="AlphaFoldDB" id="A0B7U6"/>
<dbReference type="MEROPS" id="A22.015"/>
<dbReference type="EMBL" id="CP000477">
    <property type="protein sequence ID" value="ABK14770.1"/>
    <property type="molecule type" value="Genomic_DNA"/>
</dbReference>
<evidence type="ECO:0008006" key="8">
    <source>
        <dbReference type="Google" id="ProtNLM"/>
    </source>
</evidence>
<evidence type="ECO:0000256" key="2">
    <source>
        <dbReference type="ARBA" id="ARBA00022692"/>
    </source>
</evidence>
<evidence type="ECO:0000313" key="6">
    <source>
        <dbReference type="EMBL" id="ABK14770.1"/>
    </source>
</evidence>
<dbReference type="InterPro" id="IPR010545">
    <property type="entry name" value="SPP"/>
</dbReference>
<dbReference type="SMART" id="SM00730">
    <property type="entry name" value="PSN"/>
    <property type="match status" value="1"/>
</dbReference>
<name>A0B7U6_METTP</name>
<proteinExistence type="predicted"/>
<keyword evidence="3 5" id="KW-1133">Transmembrane helix</keyword>
<dbReference type="GO" id="GO:0016020">
    <property type="term" value="C:membrane"/>
    <property type="evidence" value="ECO:0007669"/>
    <property type="project" value="InterPro"/>
</dbReference>
<keyword evidence="7" id="KW-1185">Reference proteome</keyword>
<feature type="transmembrane region" description="Helical" evidence="5">
    <location>
        <begin position="81"/>
        <end position="109"/>
    </location>
</feature>
<accession>A0B7U6</accession>
<keyword evidence="4 5" id="KW-0472">Membrane</keyword>
<dbReference type="STRING" id="349307.Mthe_0985"/>